<dbReference type="AlphaFoldDB" id="A0A2J6WNX1"/>
<sequence>MLYKNIFLVIMMIFFVPILIYSEISFAPIQMETADREYEKWKPFMALLEKETGEKVVFKHAKSYNELIEMIAKNQVHLAYLCPLTYVMIKQRNNDIYPLYAINVSSGGSKYRCVLFKSSDKKLSVKNLNGARYALVSPYATCGFLSMNYIYQKYTGKQLTVERFVYLDSHNSVVEHVIAGDFDFGGTNSIVFEKYKALGIEKVDETPDLPGFVIVVNRKLIGDEKLNRLKKIIKNIFEHEEIKRVSPFGISSATDTDYDIIRKMMPVKIPMEGNLSAKDIR</sequence>
<proteinExistence type="predicted"/>
<dbReference type="PANTHER" id="PTHR35841:SF1">
    <property type="entry name" value="PHOSPHONATES-BINDING PERIPLASMIC PROTEIN"/>
    <property type="match status" value="1"/>
</dbReference>
<evidence type="ECO:0008006" key="4">
    <source>
        <dbReference type="Google" id="ProtNLM"/>
    </source>
</evidence>
<dbReference type="Proteomes" id="UP000242881">
    <property type="component" value="Unassembled WGS sequence"/>
</dbReference>
<keyword evidence="1" id="KW-1133">Transmembrane helix</keyword>
<dbReference type="PANTHER" id="PTHR35841">
    <property type="entry name" value="PHOSPHONATES-BINDING PERIPLASMIC PROTEIN"/>
    <property type="match status" value="1"/>
</dbReference>
<gene>
    <name evidence="2" type="ORF">C0187_02305</name>
</gene>
<keyword evidence="1" id="KW-0472">Membrane</keyword>
<accession>A0A2J6WNX1</accession>
<organism evidence="2 3">
    <name type="scientific">Calditerrivibrio nitroreducens</name>
    <dbReference type="NCBI Taxonomy" id="477976"/>
    <lineage>
        <taxon>Bacteria</taxon>
        <taxon>Pseudomonadati</taxon>
        <taxon>Deferribacterota</taxon>
        <taxon>Deferribacteres</taxon>
        <taxon>Deferribacterales</taxon>
        <taxon>Calditerrivibrionaceae</taxon>
    </lineage>
</organism>
<evidence type="ECO:0000256" key="1">
    <source>
        <dbReference type="SAM" id="Phobius"/>
    </source>
</evidence>
<feature type="transmembrane region" description="Helical" evidence="1">
    <location>
        <begin position="6"/>
        <end position="26"/>
    </location>
</feature>
<dbReference type="Gene3D" id="3.40.190.10">
    <property type="entry name" value="Periplasmic binding protein-like II"/>
    <property type="match status" value="2"/>
</dbReference>
<evidence type="ECO:0000313" key="2">
    <source>
        <dbReference type="EMBL" id="PMP72103.1"/>
    </source>
</evidence>
<protein>
    <recommendedName>
        <fullName evidence="4">Phosphate/phosphite/phosphonate ABC transporter substrate-binding protein</fullName>
    </recommendedName>
</protein>
<evidence type="ECO:0000313" key="3">
    <source>
        <dbReference type="Proteomes" id="UP000242881"/>
    </source>
</evidence>
<reference evidence="2 3" key="1">
    <citation type="submission" date="2018-01" db="EMBL/GenBank/DDBJ databases">
        <title>Metagenomic assembled genomes from two thermal pools in the Uzon Caldera, Kamchatka, Russia.</title>
        <authorList>
            <person name="Wilkins L."/>
            <person name="Ettinger C."/>
        </authorList>
    </citation>
    <scope>NUCLEOTIDE SEQUENCE [LARGE SCALE GENOMIC DNA]</scope>
    <source>
        <strain evidence="2">ZAV-05</strain>
    </source>
</reference>
<dbReference type="EMBL" id="PNIN01000027">
    <property type="protein sequence ID" value="PMP72103.1"/>
    <property type="molecule type" value="Genomic_DNA"/>
</dbReference>
<dbReference type="SUPFAM" id="SSF53850">
    <property type="entry name" value="Periplasmic binding protein-like II"/>
    <property type="match status" value="1"/>
</dbReference>
<keyword evidence="1" id="KW-0812">Transmembrane</keyword>
<comment type="caution">
    <text evidence="2">The sequence shown here is derived from an EMBL/GenBank/DDBJ whole genome shotgun (WGS) entry which is preliminary data.</text>
</comment>
<name>A0A2J6WNX1_9BACT</name>
<dbReference type="Pfam" id="PF12974">
    <property type="entry name" value="Phosphonate-bd"/>
    <property type="match status" value="1"/>
</dbReference>